<protein>
    <submittedName>
        <fullName evidence="7">Conserved hypothetical membrane protein</fullName>
    </submittedName>
</protein>
<evidence type="ECO:0000256" key="5">
    <source>
        <dbReference type="SAM" id="Phobius"/>
    </source>
</evidence>
<sequence length="229" mass="24376">MREGAVPKGAGGVSGPPTPFGAGSMATQEAAMTLHDLPKMLYSYSEGWPELARVHPSVTRLFTVYVMPMSLIPPAMFVYSLAVTPGAVFPQMVPQITPAEALAVVVAFYLAELAMVPLMASIIQQMGEVVDVKPAYHEAFMLAAVAPTPLWLSALALFVPSLWFVVAVVAAAWVCSAALIYHGVPPLFRVADFGKARLMSGFVLMAGVIAWVALMVVLALMLSMIIGLR</sequence>
<name>A1K5J7_AZOSB</name>
<organism evidence="7 8">
    <name type="scientific">Azoarcus sp. (strain BH72)</name>
    <dbReference type="NCBI Taxonomy" id="418699"/>
    <lineage>
        <taxon>Bacteria</taxon>
        <taxon>Pseudomonadati</taxon>
        <taxon>Pseudomonadota</taxon>
        <taxon>Betaproteobacteria</taxon>
        <taxon>Rhodocyclales</taxon>
        <taxon>Zoogloeaceae</taxon>
        <taxon>Azoarcus</taxon>
    </lineage>
</organism>
<feature type="transmembrane region" description="Helical" evidence="5">
    <location>
        <begin position="62"/>
        <end position="82"/>
    </location>
</feature>
<dbReference type="STRING" id="62928.azo1485"/>
<dbReference type="eggNOG" id="ENOG50333U1">
    <property type="taxonomic scope" value="Bacteria"/>
</dbReference>
<dbReference type="KEGG" id="azo:azo1485"/>
<dbReference type="Pfam" id="PF04893">
    <property type="entry name" value="Yip1"/>
    <property type="match status" value="1"/>
</dbReference>
<reference evidence="7 8" key="1">
    <citation type="journal article" date="2006" name="Nat. Biotechnol.">
        <title>Complete genome of the mutualistic, N2-fixing grass endophyte Azoarcus sp. strain BH72.</title>
        <authorList>
            <person name="Krause A."/>
            <person name="Ramakumar A."/>
            <person name="Bartels D."/>
            <person name="Battistoni F."/>
            <person name="Bekel T."/>
            <person name="Boch J."/>
            <person name="Boehm M."/>
            <person name="Friedrich F."/>
            <person name="Hurek T."/>
            <person name="Krause L."/>
            <person name="Linke B."/>
            <person name="McHardy A.C."/>
            <person name="Sarkar A."/>
            <person name="Schneiker S."/>
            <person name="Syed A.A."/>
            <person name="Thauer R."/>
            <person name="Vorhoelter F.-J."/>
            <person name="Weidner S."/>
            <person name="Puehler A."/>
            <person name="Reinhold-Hurek B."/>
            <person name="Kaiser O."/>
            <person name="Goesmann A."/>
        </authorList>
    </citation>
    <scope>NUCLEOTIDE SEQUENCE [LARGE SCALE GENOMIC DNA]</scope>
    <source>
        <strain evidence="7 8">BH72</strain>
    </source>
</reference>
<gene>
    <name evidence="7" type="ordered locus">azo1485</name>
</gene>
<dbReference type="HOGENOM" id="CLU_123803_0_0_4"/>
<evidence type="ECO:0000313" key="7">
    <source>
        <dbReference type="EMBL" id="CAL94102.1"/>
    </source>
</evidence>
<keyword evidence="3 5" id="KW-1133">Transmembrane helix</keyword>
<evidence type="ECO:0000256" key="4">
    <source>
        <dbReference type="ARBA" id="ARBA00023136"/>
    </source>
</evidence>
<proteinExistence type="predicted"/>
<accession>A1K5J7</accession>
<keyword evidence="2 5" id="KW-0812">Transmembrane</keyword>
<dbReference type="EMBL" id="AM406670">
    <property type="protein sequence ID" value="CAL94102.1"/>
    <property type="molecule type" value="Genomic_DNA"/>
</dbReference>
<dbReference type="InterPro" id="IPR006977">
    <property type="entry name" value="Yip1_dom"/>
</dbReference>
<evidence type="ECO:0000259" key="6">
    <source>
        <dbReference type="Pfam" id="PF04893"/>
    </source>
</evidence>
<evidence type="ECO:0000256" key="1">
    <source>
        <dbReference type="ARBA" id="ARBA00004141"/>
    </source>
</evidence>
<keyword evidence="8" id="KW-1185">Reference proteome</keyword>
<dbReference type="GO" id="GO:0016020">
    <property type="term" value="C:membrane"/>
    <property type="evidence" value="ECO:0007669"/>
    <property type="project" value="UniProtKB-SubCell"/>
</dbReference>
<feature type="transmembrane region" description="Helical" evidence="5">
    <location>
        <begin position="162"/>
        <end position="181"/>
    </location>
</feature>
<dbReference type="AlphaFoldDB" id="A1K5J7"/>
<evidence type="ECO:0000256" key="3">
    <source>
        <dbReference type="ARBA" id="ARBA00022989"/>
    </source>
</evidence>
<feature type="transmembrane region" description="Helical" evidence="5">
    <location>
        <begin position="202"/>
        <end position="226"/>
    </location>
</feature>
<comment type="subcellular location">
    <subcellularLocation>
        <location evidence="1">Membrane</location>
        <topology evidence="1">Multi-pass membrane protein</topology>
    </subcellularLocation>
</comment>
<feature type="transmembrane region" description="Helical" evidence="5">
    <location>
        <begin position="135"/>
        <end position="156"/>
    </location>
</feature>
<feature type="domain" description="Yip1" evidence="6">
    <location>
        <begin position="45"/>
        <end position="214"/>
    </location>
</feature>
<evidence type="ECO:0000256" key="2">
    <source>
        <dbReference type="ARBA" id="ARBA00022692"/>
    </source>
</evidence>
<dbReference type="Proteomes" id="UP000002588">
    <property type="component" value="Chromosome"/>
</dbReference>
<evidence type="ECO:0000313" key="8">
    <source>
        <dbReference type="Proteomes" id="UP000002588"/>
    </source>
</evidence>
<keyword evidence="4 5" id="KW-0472">Membrane</keyword>
<feature type="transmembrane region" description="Helical" evidence="5">
    <location>
        <begin position="102"/>
        <end position="123"/>
    </location>
</feature>